<dbReference type="PANTHER" id="PTHR33991:SF1">
    <property type="entry name" value="DNA REPAIR PROTEIN RECO"/>
    <property type="match status" value="1"/>
</dbReference>
<evidence type="ECO:0000256" key="3">
    <source>
        <dbReference type="ARBA" id="ARBA00023204"/>
    </source>
</evidence>
<organism evidence="6 7">
    <name type="scientific">Fulvivirga lutea</name>
    <dbReference type="NCBI Taxonomy" id="2810512"/>
    <lineage>
        <taxon>Bacteria</taxon>
        <taxon>Pseudomonadati</taxon>
        <taxon>Bacteroidota</taxon>
        <taxon>Cytophagia</taxon>
        <taxon>Cytophagales</taxon>
        <taxon>Fulvivirgaceae</taxon>
        <taxon>Fulvivirga</taxon>
    </lineage>
</organism>
<dbReference type="HAMAP" id="MF_00201">
    <property type="entry name" value="RecO"/>
    <property type="match status" value="1"/>
</dbReference>
<keyword evidence="3 4" id="KW-0234">DNA repair</keyword>
<dbReference type="KEGG" id="fuv:JR347_01520"/>
<evidence type="ECO:0000313" key="6">
    <source>
        <dbReference type="EMBL" id="QSE97795.1"/>
    </source>
</evidence>
<dbReference type="Pfam" id="PF02565">
    <property type="entry name" value="RecO_C"/>
    <property type="match status" value="1"/>
</dbReference>
<evidence type="ECO:0000256" key="4">
    <source>
        <dbReference type="HAMAP-Rule" id="MF_00201"/>
    </source>
</evidence>
<evidence type="ECO:0000313" key="7">
    <source>
        <dbReference type="Proteomes" id="UP000662783"/>
    </source>
</evidence>
<reference evidence="6" key="1">
    <citation type="submission" date="2021-02" db="EMBL/GenBank/DDBJ databases">
        <title>Fulvivirga sp. S481 isolated from sea water.</title>
        <authorList>
            <person name="Bae S.S."/>
            <person name="Baek K."/>
        </authorList>
    </citation>
    <scope>NUCLEOTIDE SEQUENCE</scope>
    <source>
        <strain evidence="6">S481</strain>
    </source>
</reference>
<dbReference type="InterPro" id="IPR022572">
    <property type="entry name" value="DNA_rep/recomb_RecO_N"/>
</dbReference>
<evidence type="ECO:0000256" key="2">
    <source>
        <dbReference type="ARBA" id="ARBA00023172"/>
    </source>
</evidence>
<keyword evidence="2 4" id="KW-0233">DNA recombination</keyword>
<dbReference type="InterPro" id="IPR012340">
    <property type="entry name" value="NA-bd_OB-fold"/>
</dbReference>
<dbReference type="Gene3D" id="2.40.50.140">
    <property type="entry name" value="Nucleic acid-binding proteins"/>
    <property type="match status" value="1"/>
</dbReference>
<dbReference type="GO" id="GO:0006302">
    <property type="term" value="P:double-strand break repair"/>
    <property type="evidence" value="ECO:0007669"/>
    <property type="project" value="TreeGrafter"/>
</dbReference>
<dbReference type="Proteomes" id="UP000662783">
    <property type="component" value="Chromosome"/>
</dbReference>
<gene>
    <name evidence="4 6" type="primary">recO</name>
    <name evidence="6" type="ORF">JR347_01520</name>
</gene>
<evidence type="ECO:0000259" key="5">
    <source>
        <dbReference type="Pfam" id="PF11967"/>
    </source>
</evidence>
<comment type="function">
    <text evidence="4">Involved in DNA repair and RecF pathway recombination.</text>
</comment>
<dbReference type="AlphaFoldDB" id="A0A975A123"/>
<dbReference type="Pfam" id="PF11967">
    <property type="entry name" value="RecO_N"/>
    <property type="match status" value="1"/>
</dbReference>
<dbReference type="NCBIfam" id="TIGR00613">
    <property type="entry name" value="reco"/>
    <property type="match status" value="1"/>
</dbReference>
<evidence type="ECO:0000256" key="1">
    <source>
        <dbReference type="ARBA" id="ARBA00022763"/>
    </source>
</evidence>
<protein>
    <recommendedName>
        <fullName evidence="4">DNA repair protein RecO</fullName>
    </recommendedName>
    <alternativeName>
        <fullName evidence="4">Recombination protein O</fullName>
    </alternativeName>
</protein>
<name>A0A975A123_9BACT</name>
<keyword evidence="1 4" id="KW-0227">DNA damage</keyword>
<accession>A0A975A123</accession>
<proteinExistence type="inferred from homology"/>
<comment type="similarity">
    <text evidence="4">Belongs to the RecO family.</text>
</comment>
<dbReference type="SUPFAM" id="SSF50249">
    <property type="entry name" value="Nucleic acid-binding proteins"/>
    <property type="match status" value="1"/>
</dbReference>
<dbReference type="PANTHER" id="PTHR33991">
    <property type="entry name" value="DNA REPAIR PROTEIN RECO"/>
    <property type="match status" value="1"/>
</dbReference>
<dbReference type="GO" id="GO:0043590">
    <property type="term" value="C:bacterial nucleoid"/>
    <property type="evidence" value="ECO:0007669"/>
    <property type="project" value="TreeGrafter"/>
</dbReference>
<dbReference type="GO" id="GO:0006310">
    <property type="term" value="P:DNA recombination"/>
    <property type="evidence" value="ECO:0007669"/>
    <property type="project" value="UniProtKB-UniRule"/>
</dbReference>
<dbReference type="InterPro" id="IPR003717">
    <property type="entry name" value="RecO"/>
</dbReference>
<dbReference type="EMBL" id="CP070608">
    <property type="protein sequence ID" value="QSE97795.1"/>
    <property type="molecule type" value="Genomic_DNA"/>
</dbReference>
<dbReference type="RefSeq" id="WP_205722303.1">
    <property type="nucleotide sequence ID" value="NZ_CP070608.1"/>
</dbReference>
<keyword evidence="7" id="KW-1185">Reference proteome</keyword>
<feature type="domain" description="DNA replication/recombination mediator RecO N-terminal" evidence="5">
    <location>
        <begin position="1"/>
        <end position="77"/>
    </location>
</feature>
<sequence>MLHKTKGVVLKYFKYRDTSIIAKVYTEEFGLQSYIVNGVRSARAKGKIALFQPLTLLNMVVYKKPNSGIQRISEMNCSTPLNSMPYDIVKSSIGVFISEVLYKCIKEDEADESLFNFISRTILSLDAQKEINLNFHLIFLIQLSHYLGIGITTTNQFMYIDSANEVEKLEELINSEFDSRHSIPNSLRRAILDDLLQFYRTHIDIPGEFKSIEILRAVLK</sequence>